<organism evidence="1 2">
    <name type="scientific">Chryseotalea sanaruensis</name>
    <dbReference type="NCBI Taxonomy" id="2482724"/>
    <lineage>
        <taxon>Bacteria</taxon>
        <taxon>Pseudomonadati</taxon>
        <taxon>Bacteroidota</taxon>
        <taxon>Cytophagia</taxon>
        <taxon>Cytophagales</taxon>
        <taxon>Chryseotaleaceae</taxon>
        <taxon>Chryseotalea</taxon>
    </lineage>
</organism>
<dbReference type="AlphaFoldDB" id="A0A401UBB9"/>
<dbReference type="EMBL" id="BHXQ01000004">
    <property type="protein sequence ID" value="GCC52181.1"/>
    <property type="molecule type" value="Genomic_DNA"/>
</dbReference>
<dbReference type="OrthoDB" id="942237at2"/>
<keyword evidence="2" id="KW-1185">Reference proteome</keyword>
<evidence type="ECO:0000313" key="2">
    <source>
        <dbReference type="Proteomes" id="UP000288227"/>
    </source>
</evidence>
<proteinExistence type="predicted"/>
<comment type="caution">
    <text evidence="1">The sequence shown here is derived from an EMBL/GenBank/DDBJ whole genome shotgun (WGS) entry which is preliminary data.</text>
</comment>
<dbReference type="RefSeq" id="WP_127122826.1">
    <property type="nucleotide sequence ID" value="NZ_BHXQ01000004.1"/>
</dbReference>
<accession>A0A401UBB9</accession>
<dbReference type="Proteomes" id="UP000288227">
    <property type="component" value="Unassembled WGS sequence"/>
</dbReference>
<evidence type="ECO:0000313" key="1">
    <source>
        <dbReference type="EMBL" id="GCC52181.1"/>
    </source>
</evidence>
<sequence>MHKNYFLTLLGVLLAGMATGQVKKQFAVENTDACESIKLQIKANSGNCYIKPSQNTDILNVFSNQSEEAFSHNFIKTINGKVCDVKLSLEELNQEGFGQSISSRVFNASETSVRVNTNSGHKFWKMYLSDAKTYALEMNYGFGNANVDLSGLSIKKLKINSGSADVNVGYLSGIENQVEMDTFYVKVDLGSVNVKNLSLAKTRYLLADVGFGNMALDFSESPTVSNTIKGSVGAGNLIITLPKNDTPVLVKIHDSWLCSVKMPSGFKKIAENTFVSTSYTQDSKVALTFDLDVSMGSITFK</sequence>
<name>A0A401UBB9_9BACT</name>
<evidence type="ECO:0008006" key="3">
    <source>
        <dbReference type="Google" id="ProtNLM"/>
    </source>
</evidence>
<protein>
    <recommendedName>
        <fullName evidence="3">Adhesin domain-containing protein</fullName>
    </recommendedName>
</protein>
<reference evidence="1 2" key="1">
    <citation type="submission" date="2018-11" db="EMBL/GenBank/DDBJ databases">
        <title>Chryseotalea sanarue gen. nov., sp., nov., a member of the family Cytophagaceae, isolated from a brackish lake in Hamamatsu Japan.</title>
        <authorList>
            <person name="Maejima Y."/>
            <person name="Iino T."/>
            <person name="Muraguchi Y."/>
            <person name="Fukuda K."/>
            <person name="Ohkuma M."/>
            <person name="Moriuchi R."/>
            <person name="Dohra H."/>
            <person name="Kimbara K."/>
            <person name="Shintani M."/>
        </authorList>
    </citation>
    <scope>NUCLEOTIDE SEQUENCE [LARGE SCALE GENOMIC DNA]</scope>
    <source>
        <strain evidence="1 2">Ys</strain>
    </source>
</reference>
<gene>
    <name evidence="1" type="ORF">SanaruYs_24170</name>
</gene>